<keyword evidence="5 7" id="KW-1133">Transmembrane helix</keyword>
<feature type="transmembrane region" description="Helical" evidence="7">
    <location>
        <begin position="175"/>
        <end position="192"/>
    </location>
</feature>
<dbReference type="STRING" id="1777141.AWB80_01082"/>
<evidence type="ECO:0000256" key="4">
    <source>
        <dbReference type="ARBA" id="ARBA00022692"/>
    </source>
</evidence>
<dbReference type="SUPFAM" id="SSF161098">
    <property type="entry name" value="MetI-like"/>
    <property type="match status" value="1"/>
</dbReference>
<evidence type="ECO:0000256" key="3">
    <source>
        <dbReference type="ARBA" id="ARBA00022475"/>
    </source>
</evidence>
<protein>
    <submittedName>
        <fullName evidence="9">ABC transport system permease</fullName>
    </submittedName>
</protein>
<reference evidence="9" key="1">
    <citation type="submission" date="2016-01" db="EMBL/GenBank/DDBJ databases">
        <authorList>
            <person name="Peeters C."/>
        </authorList>
    </citation>
    <scope>NUCLEOTIDE SEQUENCE [LARGE SCALE GENOMIC DNA]</scope>
    <source>
        <strain evidence="9">LMG 29323</strain>
    </source>
</reference>
<evidence type="ECO:0000256" key="7">
    <source>
        <dbReference type="RuleBase" id="RU363032"/>
    </source>
</evidence>
<keyword evidence="2 7" id="KW-0813">Transport</keyword>
<proteinExistence type="inferred from homology"/>
<feature type="transmembrane region" description="Helical" evidence="7">
    <location>
        <begin position="236"/>
        <end position="257"/>
    </location>
</feature>
<dbReference type="AlphaFoldDB" id="A0A157ZP44"/>
<dbReference type="CDD" id="cd06261">
    <property type="entry name" value="TM_PBP2"/>
    <property type="match status" value="1"/>
</dbReference>
<dbReference type="Gene3D" id="1.10.3720.10">
    <property type="entry name" value="MetI-like"/>
    <property type="match status" value="1"/>
</dbReference>
<dbReference type="Pfam" id="PF00528">
    <property type="entry name" value="BPD_transp_1"/>
    <property type="match status" value="1"/>
</dbReference>
<feature type="domain" description="ABC transmembrane type-1" evidence="8">
    <location>
        <begin position="97"/>
        <end position="299"/>
    </location>
</feature>
<evidence type="ECO:0000313" key="10">
    <source>
        <dbReference type="Proteomes" id="UP000054911"/>
    </source>
</evidence>
<dbReference type="InterPro" id="IPR035906">
    <property type="entry name" value="MetI-like_sf"/>
</dbReference>
<keyword evidence="3" id="KW-1003">Cell membrane</keyword>
<gene>
    <name evidence="9" type="ORF">AWB80_01082</name>
</gene>
<dbReference type="PROSITE" id="PS50928">
    <property type="entry name" value="ABC_TM1"/>
    <property type="match status" value="1"/>
</dbReference>
<keyword evidence="10" id="KW-1185">Reference proteome</keyword>
<feature type="transmembrane region" description="Helical" evidence="7">
    <location>
        <begin position="277"/>
        <end position="299"/>
    </location>
</feature>
<feature type="transmembrane region" description="Helical" evidence="7">
    <location>
        <begin position="36"/>
        <end position="57"/>
    </location>
</feature>
<dbReference type="PANTHER" id="PTHR43386">
    <property type="entry name" value="OLIGOPEPTIDE TRANSPORT SYSTEM PERMEASE PROTEIN APPC"/>
    <property type="match status" value="1"/>
</dbReference>
<comment type="similarity">
    <text evidence="7">Belongs to the binding-protein-dependent transport system permease family.</text>
</comment>
<evidence type="ECO:0000259" key="8">
    <source>
        <dbReference type="PROSITE" id="PS50928"/>
    </source>
</evidence>
<evidence type="ECO:0000256" key="2">
    <source>
        <dbReference type="ARBA" id="ARBA00022448"/>
    </source>
</evidence>
<evidence type="ECO:0000256" key="5">
    <source>
        <dbReference type="ARBA" id="ARBA00022989"/>
    </source>
</evidence>
<dbReference type="PANTHER" id="PTHR43386:SF25">
    <property type="entry name" value="PEPTIDE ABC TRANSPORTER PERMEASE PROTEIN"/>
    <property type="match status" value="1"/>
</dbReference>
<name>A0A157ZP44_9BURK</name>
<evidence type="ECO:0000256" key="6">
    <source>
        <dbReference type="ARBA" id="ARBA00023136"/>
    </source>
</evidence>
<sequence>MMADSSLPAVPERPSAMTATARGAGRFVRALMREPTGAVGLVLIVVLLGVALCAPLLPLKDPLKLYIDHRLQAPGAEFWLGTDQVGRDMLSRVIWGARASLAIGLAAVAIGVVLGTAIGLIAGYKAGTWTDELLMKTMEVLASIPLLIWAIALVGITGTDTIHVAGIALSNETKLVLLIGVLYAPGLARLTYGLARAEVQAEYVAARRLQGASATRIVLSDVLPNIISPVLVQATLLLGVTIIVEASLSFIGLGVQPPTPSWGAMLSDSRALIFTDFWWVSIFPGAAVFASVLAFNLVGDGMRTILDPRRRRRVADATQGGAA</sequence>
<keyword evidence="6 7" id="KW-0472">Membrane</keyword>
<comment type="subcellular location">
    <subcellularLocation>
        <location evidence="1 7">Cell membrane</location>
        <topology evidence="1 7">Multi-pass membrane protein</topology>
    </subcellularLocation>
</comment>
<evidence type="ECO:0000313" key="9">
    <source>
        <dbReference type="EMBL" id="SAK47266.1"/>
    </source>
</evidence>
<dbReference type="InterPro" id="IPR050366">
    <property type="entry name" value="BP-dependent_transpt_permease"/>
</dbReference>
<dbReference type="GO" id="GO:0055085">
    <property type="term" value="P:transmembrane transport"/>
    <property type="evidence" value="ECO:0007669"/>
    <property type="project" value="InterPro"/>
</dbReference>
<feature type="transmembrane region" description="Helical" evidence="7">
    <location>
        <begin position="144"/>
        <end position="169"/>
    </location>
</feature>
<dbReference type="OrthoDB" id="9783218at2"/>
<dbReference type="GO" id="GO:0005886">
    <property type="term" value="C:plasma membrane"/>
    <property type="evidence" value="ECO:0007669"/>
    <property type="project" value="UniProtKB-SubCell"/>
</dbReference>
<keyword evidence="4 7" id="KW-0812">Transmembrane</keyword>
<dbReference type="EMBL" id="FCOE02000003">
    <property type="protein sequence ID" value="SAK47266.1"/>
    <property type="molecule type" value="Genomic_DNA"/>
</dbReference>
<feature type="transmembrane region" description="Helical" evidence="7">
    <location>
        <begin position="99"/>
        <end position="123"/>
    </location>
</feature>
<accession>A0A157ZP44</accession>
<dbReference type="RefSeq" id="WP_061173641.1">
    <property type="nucleotide sequence ID" value="NZ_FCOE02000003.1"/>
</dbReference>
<dbReference type="InterPro" id="IPR000515">
    <property type="entry name" value="MetI-like"/>
</dbReference>
<comment type="caution">
    <text evidence="9">The sequence shown here is derived from an EMBL/GenBank/DDBJ whole genome shotgun (WGS) entry which is preliminary data.</text>
</comment>
<organism evidence="9 10">
    <name type="scientific">Caballeronia pedi</name>
    <dbReference type="NCBI Taxonomy" id="1777141"/>
    <lineage>
        <taxon>Bacteria</taxon>
        <taxon>Pseudomonadati</taxon>
        <taxon>Pseudomonadota</taxon>
        <taxon>Betaproteobacteria</taxon>
        <taxon>Burkholderiales</taxon>
        <taxon>Burkholderiaceae</taxon>
        <taxon>Caballeronia</taxon>
    </lineage>
</organism>
<evidence type="ECO:0000256" key="1">
    <source>
        <dbReference type="ARBA" id="ARBA00004651"/>
    </source>
</evidence>
<dbReference type="Proteomes" id="UP000054911">
    <property type="component" value="Unassembled WGS sequence"/>
</dbReference>